<dbReference type="PANTHER" id="PTHR13430:SF4">
    <property type="entry name" value="AUTOPHAGY-RELATED PROTEIN 13"/>
    <property type="match status" value="1"/>
</dbReference>
<dbReference type="GO" id="GO:0034497">
    <property type="term" value="P:protein localization to phagophore assembly site"/>
    <property type="evidence" value="ECO:0007669"/>
    <property type="project" value="TreeGrafter"/>
</dbReference>
<feature type="compositionally biased region" description="Polar residues" evidence="5">
    <location>
        <begin position="253"/>
        <end position="286"/>
    </location>
</feature>
<evidence type="ECO:0000313" key="7">
    <source>
        <dbReference type="Proteomes" id="UP000749559"/>
    </source>
</evidence>
<keyword evidence="7" id="KW-1185">Reference proteome</keyword>
<dbReference type="GO" id="GO:1990316">
    <property type="term" value="C:Atg1/ULK1 kinase complex"/>
    <property type="evidence" value="ECO:0007669"/>
    <property type="project" value="InterPro"/>
</dbReference>
<keyword evidence="3 4" id="KW-0072">Autophagy</keyword>
<evidence type="ECO:0000256" key="1">
    <source>
        <dbReference type="ARBA" id="ARBA00004329"/>
    </source>
</evidence>
<dbReference type="AlphaFoldDB" id="A0A8J1XLT6"/>
<dbReference type="EMBL" id="CAIIXF020000002">
    <property type="protein sequence ID" value="CAH1777521.1"/>
    <property type="molecule type" value="Genomic_DNA"/>
</dbReference>
<dbReference type="GO" id="GO:0034727">
    <property type="term" value="P:piecemeal microautophagy of the nucleus"/>
    <property type="evidence" value="ECO:0007669"/>
    <property type="project" value="TreeGrafter"/>
</dbReference>
<reference evidence="6" key="1">
    <citation type="submission" date="2022-03" db="EMBL/GenBank/DDBJ databases">
        <authorList>
            <person name="Martin C."/>
        </authorList>
    </citation>
    <scope>NUCLEOTIDE SEQUENCE</scope>
</reference>
<comment type="caution">
    <text evidence="6">The sequence shown here is derived from an EMBL/GenBank/DDBJ whole genome shotgun (WGS) entry which is preliminary data.</text>
</comment>
<dbReference type="PANTHER" id="PTHR13430">
    <property type="match status" value="1"/>
</dbReference>
<dbReference type="GO" id="GO:0005829">
    <property type="term" value="C:cytosol"/>
    <property type="evidence" value="ECO:0007669"/>
    <property type="project" value="TreeGrafter"/>
</dbReference>
<feature type="region of interest" description="Disordered" evidence="5">
    <location>
        <begin position="307"/>
        <end position="331"/>
    </location>
</feature>
<feature type="region of interest" description="Disordered" evidence="5">
    <location>
        <begin position="367"/>
        <end position="402"/>
    </location>
</feature>
<name>A0A8J1XLT6_OWEFU</name>
<dbReference type="GO" id="GO:0000423">
    <property type="term" value="P:mitophagy"/>
    <property type="evidence" value="ECO:0007669"/>
    <property type="project" value="TreeGrafter"/>
</dbReference>
<protein>
    <recommendedName>
        <fullName evidence="4">Autophagy-related protein 13</fullName>
    </recommendedName>
</protein>
<gene>
    <name evidence="6" type="ORF">OFUS_LOCUS4550</name>
</gene>
<evidence type="ECO:0000256" key="4">
    <source>
        <dbReference type="RuleBase" id="RU361214"/>
    </source>
</evidence>
<dbReference type="InterPro" id="IPR040182">
    <property type="entry name" value="ATG13"/>
</dbReference>
<dbReference type="Proteomes" id="UP000749559">
    <property type="component" value="Unassembled WGS sequence"/>
</dbReference>
<feature type="region of interest" description="Disordered" evidence="5">
    <location>
        <begin position="253"/>
        <end position="289"/>
    </location>
</feature>
<dbReference type="OrthoDB" id="70161at2759"/>
<sequence length="483" mass="53761">MASHRLSGQDKKDLEKFSKYLVYKCIQIIVQSRLGERVRTNSRPHSTGADWFNLAIKDIPEVTSETKKVLTSQSQILPIGQQLCVEISLKTTDGDILVLEKWLICKDEEADHSAKVSYTVYNRMGTLLKSLFCITRVTPSYRLSRKQGPDTFIICYRVYTGEPQFEHLGEGYNSIKVGTVATPMGTITISGAYRTKLLISPQTISKDLSNELKDDHFNTDCSPRRYSPKPCVGGYRDRRPSIDSIVSESDMCATTFSNSPSHTSSDVSTPEHPTSKPINIQQTPSDTRLHEKAQLCVPEKPVLTLSQGQKQGAFAPQTHTSTPPRDSTDDIPFMSLLHYSQAIETPEITTNNTNSNRPLDTTAKNTYHEKTKSESDSKSEHLDVDAISSSTESKGSSKSENKSCAADDFVMVELKAPFAGREMQSDLGRFYRDCQTAPQLEMFQEPPNIDVALNQISDQLAAFESNLDDIDSFVDSVISLEDA</sequence>
<organism evidence="6 7">
    <name type="scientific">Owenia fusiformis</name>
    <name type="common">Polychaete worm</name>
    <dbReference type="NCBI Taxonomy" id="6347"/>
    <lineage>
        <taxon>Eukaryota</taxon>
        <taxon>Metazoa</taxon>
        <taxon>Spiralia</taxon>
        <taxon>Lophotrochozoa</taxon>
        <taxon>Annelida</taxon>
        <taxon>Polychaeta</taxon>
        <taxon>Sedentaria</taxon>
        <taxon>Canalipalpata</taxon>
        <taxon>Sabellida</taxon>
        <taxon>Oweniida</taxon>
        <taxon>Oweniidae</taxon>
        <taxon>Owenia</taxon>
    </lineage>
</organism>
<proteinExistence type="inferred from homology"/>
<comment type="subcellular location">
    <subcellularLocation>
        <location evidence="1">Preautophagosomal structure</location>
    </subcellularLocation>
</comment>
<comment type="similarity">
    <text evidence="2 4">Belongs to the ATG13 family. Metazoan subfamily.</text>
</comment>
<dbReference type="Gene3D" id="3.30.900.10">
    <property type="entry name" value="HORMA domain"/>
    <property type="match status" value="1"/>
</dbReference>
<evidence type="ECO:0000256" key="2">
    <source>
        <dbReference type="ARBA" id="ARBA00007341"/>
    </source>
</evidence>
<dbReference type="Pfam" id="PF10033">
    <property type="entry name" value="ATG13"/>
    <property type="match status" value="1"/>
</dbReference>
<accession>A0A8J1XLT6</accession>
<feature type="compositionally biased region" description="Basic and acidic residues" evidence="5">
    <location>
        <begin position="367"/>
        <end position="384"/>
    </location>
</feature>
<dbReference type="InterPro" id="IPR018731">
    <property type="entry name" value="Atg13_N"/>
</dbReference>
<dbReference type="GO" id="GO:0000407">
    <property type="term" value="C:phagophore assembly site"/>
    <property type="evidence" value="ECO:0007669"/>
    <property type="project" value="UniProtKB-SubCell"/>
</dbReference>
<dbReference type="InterPro" id="IPR036570">
    <property type="entry name" value="HORMA_dom_sf"/>
</dbReference>
<evidence type="ECO:0000256" key="5">
    <source>
        <dbReference type="SAM" id="MobiDB-lite"/>
    </source>
</evidence>
<evidence type="ECO:0000313" key="6">
    <source>
        <dbReference type="EMBL" id="CAH1777521.1"/>
    </source>
</evidence>
<evidence type="ECO:0000256" key="3">
    <source>
        <dbReference type="ARBA" id="ARBA00023006"/>
    </source>
</evidence>